<dbReference type="GO" id="GO:0005840">
    <property type="term" value="C:ribosome"/>
    <property type="evidence" value="ECO:0007669"/>
    <property type="project" value="UniProtKB-KW"/>
</dbReference>
<comment type="similarity">
    <text evidence="1 6">Belongs to the universal ribosomal protein uS8 family.</text>
</comment>
<keyword evidence="3 6" id="KW-0687">Ribonucleoprotein</keyword>
<dbReference type="InterPro" id="IPR000630">
    <property type="entry name" value="Ribosomal_uS8"/>
</dbReference>
<organism evidence="7 8">
    <name type="scientific">Candidatus Nomurabacteria bacterium CG1_02_47_685</name>
    <dbReference type="NCBI Taxonomy" id="1805282"/>
    <lineage>
        <taxon>Bacteria</taxon>
        <taxon>Candidatus Nomuraibacteriota</taxon>
    </lineage>
</organism>
<dbReference type="InterPro" id="IPR047863">
    <property type="entry name" value="Ribosomal_uS8_CS"/>
</dbReference>
<name>A0A1J4V788_9BACT</name>
<dbReference type="Gene3D" id="3.30.1370.30">
    <property type="match status" value="1"/>
</dbReference>
<dbReference type="NCBIfam" id="NF001109">
    <property type="entry name" value="PRK00136.1"/>
    <property type="match status" value="1"/>
</dbReference>
<dbReference type="GO" id="GO:0006412">
    <property type="term" value="P:translation"/>
    <property type="evidence" value="ECO:0007669"/>
    <property type="project" value="InterPro"/>
</dbReference>
<dbReference type="Pfam" id="PF00410">
    <property type="entry name" value="Ribosomal_S8"/>
    <property type="match status" value="1"/>
</dbReference>
<keyword evidence="2 6" id="KW-0689">Ribosomal protein</keyword>
<dbReference type="AlphaFoldDB" id="A0A1J4V788"/>
<dbReference type="GO" id="GO:0005737">
    <property type="term" value="C:cytoplasm"/>
    <property type="evidence" value="ECO:0007669"/>
    <property type="project" value="UniProtKB-ARBA"/>
</dbReference>
<dbReference type="PANTHER" id="PTHR11758">
    <property type="entry name" value="40S RIBOSOMAL PROTEIN S15A"/>
    <property type="match status" value="1"/>
</dbReference>
<dbReference type="PROSITE" id="PS00053">
    <property type="entry name" value="RIBOSOMAL_S8"/>
    <property type="match status" value="1"/>
</dbReference>
<evidence type="ECO:0000313" key="8">
    <source>
        <dbReference type="Proteomes" id="UP000183206"/>
    </source>
</evidence>
<evidence type="ECO:0000256" key="2">
    <source>
        <dbReference type="ARBA" id="ARBA00022980"/>
    </source>
</evidence>
<evidence type="ECO:0000313" key="7">
    <source>
        <dbReference type="EMBL" id="OIO33010.1"/>
    </source>
</evidence>
<evidence type="ECO:0000256" key="3">
    <source>
        <dbReference type="ARBA" id="ARBA00023274"/>
    </source>
</evidence>
<protein>
    <recommendedName>
        <fullName evidence="4">Small ribosomal subunit protein uS8</fullName>
    </recommendedName>
    <alternativeName>
        <fullName evidence="5">30S ribosomal protein S8</fullName>
    </alternativeName>
</protein>
<comment type="caution">
    <text evidence="7">The sequence shown here is derived from an EMBL/GenBank/DDBJ whole genome shotgun (WGS) entry which is preliminary data.</text>
</comment>
<dbReference type="STRING" id="1805282.AUJ44_01205"/>
<dbReference type="SUPFAM" id="SSF56047">
    <property type="entry name" value="Ribosomal protein S8"/>
    <property type="match status" value="1"/>
</dbReference>
<evidence type="ECO:0000256" key="6">
    <source>
        <dbReference type="RuleBase" id="RU003660"/>
    </source>
</evidence>
<dbReference type="Gene3D" id="3.30.1490.10">
    <property type="match status" value="1"/>
</dbReference>
<sequence>MNDKIADMVIRIKNAGDAGHETVVVPYSKLRFAIASLLLKNGYISSVMKKGKKVKRSMELGISYEEGKARVRGVKRISKLSARKYYGVGDIKPVKGGYGKLVLSTPKGILTGEEAKKEHVGGEALFQVW</sequence>
<evidence type="ECO:0000256" key="5">
    <source>
        <dbReference type="ARBA" id="ARBA00035525"/>
    </source>
</evidence>
<evidence type="ECO:0000256" key="4">
    <source>
        <dbReference type="ARBA" id="ARBA00035258"/>
    </source>
</evidence>
<accession>A0A1J4V788</accession>
<dbReference type="GO" id="GO:1990904">
    <property type="term" value="C:ribonucleoprotein complex"/>
    <property type="evidence" value="ECO:0007669"/>
    <property type="project" value="UniProtKB-KW"/>
</dbReference>
<reference evidence="7 8" key="1">
    <citation type="journal article" date="2016" name="Environ. Microbiol.">
        <title>Genomic resolution of a cold subsurface aquifer community provides metabolic insights for novel microbes adapted to high CO concentrations.</title>
        <authorList>
            <person name="Probst A.J."/>
            <person name="Castelle C.J."/>
            <person name="Singh A."/>
            <person name="Brown C.T."/>
            <person name="Anantharaman K."/>
            <person name="Sharon I."/>
            <person name="Hug L.A."/>
            <person name="Burstein D."/>
            <person name="Emerson J.B."/>
            <person name="Thomas B.C."/>
            <person name="Banfield J.F."/>
        </authorList>
    </citation>
    <scope>NUCLEOTIDE SEQUENCE [LARGE SCALE GENOMIC DNA]</scope>
    <source>
        <strain evidence="7">CG1_02_47_685</strain>
    </source>
</reference>
<dbReference type="GO" id="GO:0003735">
    <property type="term" value="F:structural constituent of ribosome"/>
    <property type="evidence" value="ECO:0007669"/>
    <property type="project" value="InterPro"/>
</dbReference>
<dbReference type="InterPro" id="IPR035987">
    <property type="entry name" value="Ribosomal_uS8_sf"/>
</dbReference>
<evidence type="ECO:0000256" key="1">
    <source>
        <dbReference type="ARBA" id="ARBA00006471"/>
    </source>
</evidence>
<proteinExistence type="inferred from homology"/>
<gene>
    <name evidence="7" type="ORF">AUJ44_01205</name>
</gene>
<dbReference type="EMBL" id="MNVO01000022">
    <property type="protein sequence ID" value="OIO33010.1"/>
    <property type="molecule type" value="Genomic_DNA"/>
</dbReference>
<dbReference type="Proteomes" id="UP000183206">
    <property type="component" value="Unassembled WGS sequence"/>
</dbReference>
<dbReference type="FunFam" id="3.30.1490.10:FF:000001">
    <property type="entry name" value="30S ribosomal protein S8"/>
    <property type="match status" value="1"/>
</dbReference>